<evidence type="ECO:0000313" key="6">
    <source>
        <dbReference type="EMBL" id="BBY48208.1"/>
    </source>
</evidence>
<reference evidence="6 7" key="1">
    <citation type="journal article" date="2019" name="Emerg. Microbes Infect.">
        <title>Comprehensive subspecies identification of 175 nontuberculous mycobacteria species based on 7547 genomic profiles.</title>
        <authorList>
            <person name="Matsumoto Y."/>
            <person name="Kinjo T."/>
            <person name="Motooka D."/>
            <person name="Nabeya D."/>
            <person name="Jung N."/>
            <person name="Uechi K."/>
            <person name="Horii T."/>
            <person name="Iida T."/>
            <person name="Fujita J."/>
            <person name="Nakamura S."/>
        </authorList>
    </citation>
    <scope>NUCLEOTIDE SEQUENCE [LARGE SCALE GENOMIC DNA]</scope>
    <source>
        <strain evidence="6 7">JCM 18538</strain>
    </source>
</reference>
<dbReference type="InterPro" id="IPR003439">
    <property type="entry name" value="ABC_transporter-like_ATP-bd"/>
</dbReference>
<keyword evidence="7" id="KW-1185">Reference proteome</keyword>
<evidence type="ECO:0000313" key="7">
    <source>
        <dbReference type="Proteomes" id="UP000467428"/>
    </source>
</evidence>
<name>A0A7I7RUE0_9MYCO</name>
<evidence type="ECO:0000256" key="2">
    <source>
        <dbReference type="ARBA" id="ARBA00022741"/>
    </source>
</evidence>
<dbReference type="Pfam" id="PF00005">
    <property type="entry name" value="ABC_tran"/>
    <property type="match status" value="1"/>
</dbReference>
<dbReference type="Proteomes" id="UP000467428">
    <property type="component" value="Chromosome"/>
</dbReference>
<evidence type="ECO:0000256" key="4">
    <source>
        <dbReference type="SAM" id="MobiDB-lite"/>
    </source>
</evidence>
<dbReference type="KEGG" id="marz:MARA_16760"/>
<dbReference type="InterPro" id="IPR017871">
    <property type="entry name" value="ABC_transporter-like_CS"/>
</dbReference>
<organism evidence="6 7">
    <name type="scientific">Mycolicibacterium arabiense</name>
    <dbReference type="NCBI Taxonomy" id="1286181"/>
    <lineage>
        <taxon>Bacteria</taxon>
        <taxon>Bacillati</taxon>
        <taxon>Actinomycetota</taxon>
        <taxon>Actinomycetes</taxon>
        <taxon>Mycobacteriales</taxon>
        <taxon>Mycobacteriaceae</taxon>
        <taxon>Mycolicibacterium</taxon>
    </lineage>
</organism>
<dbReference type="AlphaFoldDB" id="A0A7I7RUE0"/>
<dbReference type="RefSeq" id="WP_163918028.1">
    <property type="nucleotide sequence ID" value="NZ_AP022593.1"/>
</dbReference>
<dbReference type="PROSITE" id="PS50893">
    <property type="entry name" value="ABC_TRANSPORTER_2"/>
    <property type="match status" value="1"/>
</dbReference>
<dbReference type="CDD" id="cd03293">
    <property type="entry name" value="ABC_NrtD_SsuB_transporters"/>
    <property type="match status" value="1"/>
</dbReference>
<keyword evidence="2" id="KW-0547">Nucleotide-binding</keyword>
<accession>A0A7I7RUE0</accession>
<dbReference type="InterPro" id="IPR027417">
    <property type="entry name" value="P-loop_NTPase"/>
</dbReference>
<dbReference type="SUPFAM" id="SSF52540">
    <property type="entry name" value="P-loop containing nucleoside triphosphate hydrolases"/>
    <property type="match status" value="1"/>
</dbReference>
<dbReference type="InterPro" id="IPR050166">
    <property type="entry name" value="ABC_transporter_ATP-bind"/>
</dbReference>
<dbReference type="EMBL" id="AP022593">
    <property type="protein sequence ID" value="BBY48208.1"/>
    <property type="molecule type" value="Genomic_DNA"/>
</dbReference>
<dbReference type="PANTHER" id="PTHR42788">
    <property type="entry name" value="TAURINE IMPORT ATP-BINDING PROTEIN-RELATED"/>
    <property type="match status" value="1"/>
</dbReference>
<evidence type="ECO:0000256" key="1">
    <source>
        <dbReference type="ARBA" id="ARBA00022448"/>
    </source>
</evidence>
<dbReference type="GO" id="GO:0016887">
    <property type="term" value="F:ATP hydrolysis activity"/>
    <property type="evidence" value="ECO:0007669"/>
    <property type="project" value="InterPro"/>
</dbReference>
<protein>
    <submittedName>
        <fullName evidence="6">ATP-binding protein</fullName>
    </submittedName>
</protein>
<feature type="region of interest" description="Disordered" evidence="4">
    <location>
        <begin position="256"/>
        <end position="277"/>
    </location>
</feature>
<evidence type="ECO:0000256" key="3">
    <source>
        <dbReference type="ARBA" id="ARBA00022840"/>
    </source>
</evidence>
<gene>
    <name evidence="6" type="ORF">MARA_16760</name>
</gene>
<proteinExistence type="predicted"/>
<keyword evidence="3 6" id="KW-0067">ATP-binding</keyword>
<feature type="compositionally biased region" description="Basic and acidic residues" evidence="4">
    <location>
        <begin position="267"/>
        <end position="277"/>
    </location>
</feature>
<geneLocation type="plasmid" evidence="7">
    <name>pjcm18538 dna</name>
</geneLocation>
<dbReference type="PANTHER" id="PTHR42788:SF13">
    <property type="entry name" value="ALIPHATIC SULFONATES IMPORT ATP-BINDING PROTEIN SSUB"/>
    <property type="match status" value="1"/>
</dbReference>
<dbReference type="InterPro" id="IPR003593">
    <property type="entry name" value="AAA+_ATPase"/>
</dbReference>
<feature type="domain" description="ABC transporter" evidence="5">
    <location>
        <begin position="6"/>
        <end position="239"/>
    </location>
</feature>
<sequence length="277" mass="30069">MNSQGIEMAGVSVVFDTPERKVTAVTGIDQTVPHSSFVSIVGPSGCGKSTLLAVVSGLQKATTGSVSVAGKPVTGPDPKIGVVFQEDSTLPWRTVEENVAFAMEMIGTPKATRKQRARDTIELVGLGGFEKSYPSMLSGGMRQRVALARTLAVQPEVVLMDEPFAALDQQTRLFLGAEVRQIWARTKQTIMFVTHDISEAILLSQQVWVMSYRPGTIIDVVDIDLPAERDAGVVSTPRFNELHNRIWGSLQAESMRGFKQQETGEPPAERQDEVAAT</sequence>
<keyword evidence="1" id="KW-0813">Transport</keyword>
<dbReference type="SMART" id="SM00382">
    <property type="entry name" value="AAA"/>
    <property type="match status" value="1"/>
</dbReference>
<evidence type="ECO:0000259" key="5">
    <source>
        <dbReference type="PROSITE" id="PS50893"/>
    </source>
</evidence>
<dbReference type="GO" id="GO:0005524">
    <property type="term" value="F:ATP binding"/>
    <property type="evidence" value="ECO:0007669"/>
    <property type="project" value="UniProtKB-KW"/>
</dbReference>
<dbReference type="PROSITE" id="PS00211">
    <property type="entry name" value="ABC_TRANSPORTER_1"/>
    <property type="match status" value="1"/>
</dbReference>
<dbReference type="Gene3D" id="3.40.50.300">
    <property type="entry name" value="P-loop containing nucleotide triphosphate hydrolases"/>
    <property type="match status" value="1"/>
</dbReference>